<evidence type="ECO:0000313" key="1">
    <source>
        <dbReference type="EMBL" id="HGG02834.1"/>
    </source>
</evidence>
<name>A0A7C3VJA0_9CYAN</name>
<protein>
    <submittedName>
        <fullName evidence="1">Uncharacterized protein</fullName>
    </submittedName>
</protein>
<comment type="caution">
    <text evidence="1">The sequence shown here is derived from an EMBL/GenBank/DDBJ whole genome shotgun (WGS) entry which is preliminary data.</text>
</comment>
<accession>A0A7C3VJA0</accession>
<reference evidence="1" key="1">
    <citation type="journal article" date="2020" name="mSystems">
        <title>Genome- and Community-Level Interaction Insights into Carbon Utilization and Element Cycling Functions of Hydrothermarchaeota in Hydrothermal Sediment.</title>
        <authorList>
            <person name="Zhou Z."/>
            <person name="Liu Y."/>
            <person name="Xu W."/>
            <person name="Pan J."/>
            <person name="Luo Z.H."/>
            <person name="Li M."/>
        </authorList>
    </citation>
    <scope>NUCLEOTIDE SEQUENCE [LARGE SCALE GENOMIC DNA]</scope>
    <source>
        <strain evidence="1">SpSt-374</strain>
    </source>
</reference>
<dbReference type="EMBL" id="DSPX01000200">
    <property type="protein sequence ID" value="HGG02834.1"/>
    <property type="molecule type" value="Genomic_DNA"/>
</dbReference>
<sequence>MLNLFVLGLLVVYGGGAWKFWQGYHRTNFSEGKMRLTLMWPILLATNKSYRKNFQKALKGR</sequence>
<organism evidence="1">
    <name type="scientific">Planktothricoides sp. SpSt-374</name>
    <dbReference type="NCBI Taxonomy" id="2282167"/>
    <lineage>
        <taxon>Bacteria</taxon>
        <taxon>Bacillati</taxon>
        <taxon>Cyanobacteriota</taxon>
        <taxon>Cyanophyceae</taxon>
        <taxon>Oscillatoriophycideae</taxon>
        <taxon>Oscillatoriales</taxon>
        <taxon>Oscillatoriaceae</taxon>
        <taxon>Planktothricoides</taxon>
    </lineage>
</organism>
<dbReference type="AlphaFoldDB" id="A0A7C3VJA0"/>
<gene>
    <name evidence="1" type="ORF">ENR15_19875</name>
</gene>
<proteinExistence type="predicted"/>